<evidence type="ECO:0000313" key="2">
    <source>
        <dbReference type="Proteomes" id="UP000789901"/>
    </source>
</evidence>
<keyword evidence="2" id="KW-1185">Reference proteome</keyword>
<gene>
    <name evidence="1" type="ORF">GMARGA_LOCUS31526</name>
</gene>
<dbReference type="PANTHER" id="PTHR11373">
    <property type="entry name" value="DEOXYNUCLEOSIDE TRIPHOSPHATE TRIPHOSPHOHYDROLASE"/>
    <property type="match status" value="1"/>
</dbReference>
<accession>A0ABN7WJ48</accession>
<dbReference type="Proteomes" id="UP000789901">
    <property type="component" value="Unassembled WGS sequence"/>
</dbReference>
<dbReference type="Gene3D" id="3.30.70.2760">
    <property type="match status" value="1"/>
</dbReference>
<comment type="caution">
    <text evidence="1">The sequence shown here is derived from an EMBL/GenBank/DDBJ whole genome shotgun (WGS) entry which is preliminary data.</text>
</comment>
<evidence type="ECO:0000313" key="1">
    <source>
        <dbReference type="EMBL" id="CAG8833376.1"/>
    </source>
</evidence>
<dbReference type="EMBL" id="CAJVQB010047227">
    <property type="protein sequence ID" value="CAG8833376.1"/>
    <property type="molecule type" value="Genomic_DNA"/>
</dbReference>
<dbReference type="SUPFAM" id="SSF109604">
    <property type="entry name" value="HD-domain/PDEase-like"/>
    <property type="match status" value="1"/>
</dbReference>
<name>A0ABN7WJ48_GIGMA</name>
<dbReference type="InterPro" id="IPR050135">
    <property type="entry name" value="dGTPase-like"/>
</dbReference>
<reference evidence="1 2" key="1">
    <citation type="submission" date="2021-06" db="EMBL/GenBank/DDBJ databases">
        <authorList>
            <person name="Kallberg Y."/>
            <person name="Tangrot J."/>
            <person name="Rosling A."/>
        </authorList>
    </citation>
    <scope>NUCLEOTIDE SEQUENCE [LARGE SCALE GENOMIC DNA]</scope>
    <source>
        <strain evidence="1 2">120-4 pot B 10/14</strain>
    </source>
</reference>
<dbReference type="PANTHER" id="PTHR11373:SF4">
    <property type="entry name" value="DEOXYNUCLEOSIDE TRIPHOSPHATE TRIPHOSPHOHYDROLASE SAMHD1"/>
    <property type="match status" value="1"/>
</dbReference>
<protein>
    <submittedName>
        <fullName evidence="1">40888_t:CDS:1</fullName>
    </submittedName>
</protein>
<dbReference type="Gene3D" id="1.10.3210.10">
    <property type="entry name" value="Hypothetical protein af1432"/>
    <property type="match status" value="1"/>
</dbReference>
<feature type="non-terminal residue" evidence="1">
    <location>
        <position position="1"/>
    </location>
</feature>
<proteinExistence type="predicted"/>
<organism evidence="1 2">
    <name type="scientific">Gigaspora margarita</name>
    <dbReference type="NCBI Taxonomy" id="4874"/>
    <lineage>
        <taxon>Eukaryota</taxon>
        <taxon>Fungi</taxon>
        <taxon>Fungi incertae sedis</taxon>
        <taxon>Mucoromycota</taxon>
        <taxon>Glomeromycotina</taxon>
        <taxon>Glomeromycetes</taxon>
        <taxon>Diversisporales</taxon>
        <taxon>Gigasporaceae</taxon>
        <taxon>Gigaspora</taxon>
    </lineage>
</organism>
<sequence length="221" mass="26152">RAINFMIRDALVEANPVYHFEDIIRKPEEYIKLNDSILYKIEYEDRKELQEPLKKTKEIIRKIRNRKLYKFVNECFIPQDKKDQIIKKDLETLIASYRKGNNVSLNKNNIIVDWQYLNYANGEKNLNKHIKFYKKDPNKVFSLDTNGICYIFPKQYEETILRIFACDLEKVDSIQNAFQEFTKSICLTINEGFLPDENVDFLDINLKGGSKDDKIKAPNVP</sequence>